<dbReference type="NCBIfam" id="TIGR01083">
    <property type="entry name" value="nth"/>
    <property type="match status" value="1"/>
</dbReference>
<dbReference type="HAMAP" id="MF_00942">
    <property type="entry name" value="Nth"/>
    <property type="match status" value="1"/>
</dbReference>
<feature type="binding site" evidence="10">
    <location>
        <position position="196"/>
    </location>
    <ligand>
        <name>[4Fe-4S] cluster</name>
        <dbReference type="ChEBI" id="CHEBI:49883"/>
    </ligand>
</feature>
<dbReference type="PANTHER" id="PTHR10359">
    <property type="entry name" value="A/G-SPECIFIC ADENINE GLYCOSYLASE/ENDONUCLEASE III"/>
    <property type="match status" value="1"/>
</dbReference>
<dbReference type="EC" id="4.2.99.18" evidence="10"/>
<dbReference type="RefSeq" id="WP_347437565.1">
    <property type="nucleotide sequence ID" value="NZ_CP089291.1"/>
</dbReference>
<reference evidence="13" key="1">
    <citation type="submission" date="2021-12" db="EMBL/GenBank/DDBJ databases">
        <title>Alicyclobacillaceae gen. nov., sp. nov., isolated from chalcocite enrichment system.</title>
        <authorList>
            <person name="Jiang Z."/>
        </authorList>
    </citation>
    <scope>NUCLEOTIDE SEQUENCE</scope>
    <source>
        <strain evidence="13">MYW30-H2</strain>
    </source>
</reference>
<dbReference type="CDD" id="cd00056">
    <property type="entry name" value="ENDO3c"/>
    <property type="match status" value="1"/>
</dbReference>
<dbReference type="Pfam" id="PF00633">
    <property type="entry name" value="HHH"/>
    <property type="match status" value="1"/>
</dbReference>
<comment type="catalytic activity">
    <reaction evidence="10">
        <text>2'-deoxyribonucleotide-(2'-deoxyribose 5'-phosphate)-2'-deoxyribonucleotide-DNA = a 3'-end 2'-deoxyribonucleotide-(2,3-dehydro-2,3-deoxyribose 5'-phosphate)-DNA + a 5'-end 5'-phospho-2'-deoxyribonucleoside-DNA + H(+)</text>
        <dbReference type="Rhea" id="RHEA:66592"/>
        <dbReference type="Rhea" id="RHEA-COMP:13180"/>
        <dbReference type="Rhea" id="RHEA-COMP:16897"/>
        <dbReference type="Rhea" id="RHEA-COMP:17067"/>
        <dbReference type="ChEBI" id="CHEBI:15378"/>
        <dbReference type="ChEBI" id="CHEBI:136412"/>
        <dbReference type="ChEBI" id="CHEBI:157695"/>
        <dbReference type="ChEBI" id="CHEBI:167181"/>
        <dbReference type="EC" id="4.2.99.18"/>
    </reaction>
</comment>
<protein>
    <recommendedName>
        <fullName evidence="10">Endonuclease III</fullName>
        <ecNumber evidence="10">4.2.99.18</ecNumber>
    </recommendedName>
    <alternativeName>
        <fullName evidence="10">DNA-(apurinic or apyrimidinic site) lyase</fullName>
    </alternativeName>
</protein>
<feature type="binding site" evidence="10">
    <location>
        <position position="205"/>
    </location>
    <ligand>
        <name>[4Fe-4S] cluster</name>
        <dbReference type="ChEBI" id="CHEBI:49883"/>
    </ligand>
</feature>
<keyword evidence="9 10" id="KW-0326">Glycosidase</keyword>
<organism evidence="13 14">
    <name type="scientific">Fodinisporobacter ferrooxydans</name>
    <dbReference type="NCBI Taxonomy" id="2901836"/>
    <lineage>
        <taxon>Bacteria</taxon>
        <taxon>Bacillati</taxon>
        <taxon>Bacillota</taxon>
        <taxon>Bacilli</taxon>
        <taxon>Bacillales</taxon>
        <taxon>Alicyclobacillaceae</taxon>
        <taxon>Fodinisporobacter</taxon>
    </lineage>
</organism>
<dbReference type="InterPro" id="IPR005759">
    <property type="entry name" value="Nth"/>
</dbReference>
<evidence type="ECO:0000256" key="9">
    <source>
        <dbReference type="ARBA" id="ARBA00023295"/>
    </source>
</evidence>
<feature type="domain" description="Helix-hairpin-helix DNA-binding motif class 1" evidence="11">
    <location>
        <begin position="111"/>
        <end position="130"/>
    </location>
</feature>
<dbReference type="InterPro" id="IPR003583">
    <property type="entry name" value="Hlx-hairpin-Hlx_DNA-bd_motif"/>
</dbReference>
<dbReference type="PROSITE" id="PS00764">
    <property type="entry name" value="ENDONUCLEASE_III_1"/>
    <property type="match status" value="1"/>
</dbReference>
<name>A0ABY4CK22_9BACL</name>
<evidence type="ECO:0000256" key="10">
    <source>
        <dbReference type="HAMAP-Rule" id="MF_00942"/>
    </source>
</evidence>
<dbReference type="SUPFAM" id="SSF48150">
    <property type="entry name" value="DNA-glycosylase"/>
    <property type="match status" value="1"/>
</dbReference>
<comment type="similarity">
    <text evidence="1 10">Belongs to the Nth/MutY family.</text>
</comment>
<dbReference type="InterPro" id="IPR003651">
    <property type="entry name" value="Endonuclease3_FeS-loop_motif"/>
</dbReference>
<evidence type="ECO:0000256" key="8">
    <source>
        <dbReference type="ARBA" id="ARBA00023204"/>
    </source>
</evidence>
<keyword evidence="13" id="KW-0255">Endonuclease</keyword>
<keyword evidence="8 10" id="KW-0234">DNA repair</keyword>
<keyword evidence="4 10" id="KW-0227">DNA damage</keyword>
<evidence type="ECO:0000256" key="7">
    <source>
        <dbReference type="ARBA" id="ARBA00023014"/>
    </source>
</evidence>
<dbReference type="PANTHER" id="PTHR10359:SF18">
    <property type="entry name" value="ENDONUCLEASE III"/>
    <property type="match status" value="1"/>
</dbReference>
<keyword evidence="13" id="KW-0540">Nuclease</keyword>
<evidence type="ECO:0000313" key="14">
    <source>
        <dbReference type="Proteomes" id="UP000830167"/>
    </source>
</evidence>
<dbReference type="SMART" id="SM00525">
    <property type="entry name" value="FES"/>
    <property type="match status" value="1"/>
</dbReference>
<dbReference type="PROSITE" id="PS01155">
    <property type="entry name" value="ENDONUCLEASE_III_2"/>
    <property type="match status" value="1"/>
</dbReference>
<evidence type="ECO:0000256" key="5">
    <source>
        <dbReference type="ARBA" id="ARBA00022801"/>
    </source>
</evidence>
<evidence type="ECO:0000256" key="1">
    <source>
        <dbReference type="ARBA" id="ARBA00008343"/>
    </source>
</evidence>
<dbReference type="InterPro" id="IPR011257">
    <property type="entry name" value="DNA_glycosylase"/>
</dbReference>
<keyword evidence="5 10" id="KW-0378">Hydrolase</keyword>
<keyword evidence="2 10" id="KW-0004">4Fe-4S</keyword>
<gene>
    <name evidence="10 13" type="primary">nth</name>
    <name evidence="13" type="ORF">LSG31_00860</name>
</gene>
<feature type="domain" description="HhH-GPD" evidence="12">
    <location>
        <begin position="40"/>
        <end position="187"/>
    </location>
</feature>
<evidence type="ECO:0000313" key="13">
    <source>
        <dbReference type="EMBL" id="UOF90868.1"/>
    </source>
</evidence>
<evidence type="ECO:0000256" key="6">
    <source>
        <dbReference type="ARBA" id="ARBA00023004"/>
    </source>
</evidence>
<dbReference type="EMBL" id="CP089291">
    <property type="protein sequence ID" value="UOF90868.1"/>
    <property type="molecule type" value="Genomic_DNA"/>
</dbReference>
<dbReference type="Gene3D" id="1.10.340.30">
    <property type="entry name" value="Hypothetical protein, domain 2"/>
    <property type="match status" value="1"/>
</dbReference>
<evidence type="ECO:0000259" key="12">
    <source>
        <dbReference type="SMART" id="SM00478"/>
    </source>
</evidence>
<dbReference type="InterPro" id="IPR004035">
    <property type="entry name" value="Endouclease-III_FeS-bd_BS"/>
</dbReference>
<evidence type="ECO:0000256" key="4">
    <source>
        <dbReference type="ARBA" id="ARBA00022763"/>
    </source>
</evidence>
<feature type="binding site" evidence="10">
    <location>
        <position position="189"/>
    </location>
    <ligand>
        <name>[4Fe-4S] cluster</name>
        <dbReference type="ChEBI" id="CHEBI:49883"/>
    </ligand>
</feature>
<evidence type="ECO:0000256" key="3">
    <source>
        <dbReference type="ARBA" id="ARBA00022723"/>
    </source>
</evidence>
<dbReference type="PIRSF" id="PIRSF001435">
    <property type="entry name" value="Nth"/>
    <property type="match status" value="1"/>
</dbReference>
<dbReference type="SMART" id="SM00278">
    <property type="entry name" value="HhH1"/>
    <property type="match status" value="1"/>
</dbReference>
<dbReference type="Pfam" id="PF00730">
    <property type="entry name" value="HhH-GPD"/>
    <property type="match status" value="1"/>
</dbReference>
<dbReference type="Proteomes" id="UP000830167">
    <property type="component" value="Chromosome"/>
</dbReference>
<keyword evidence="10" id="KW-0238">DNA-binding</keyword>
<sequence length="220" mass="24874">MALPRVKTDEILRILEAEYPDAKCALEHRNAFELLIATILSAQCTDKRVNEITAGLFETYNHPSRFLTLTAEQLEEEIKGCGLFKTKSRNILATCKILMDKYNGEVPKTREELMELPGVGRKTANVVISNAFGVPAIAVDTHVQRVSNRIGLAKSEDPLQTEQQLMKRIPKEKWSDAHHWLIYHGRQICSARSPKCSICPLLAECRHAKQEKVARNANIR</sequence>
<keyword evidence="3 10" id="KW-0479">Metal-binding</keyword>
<comment type="cofactor">
    <cofactor evidence="10">
        <name>[4Fe-4S] cluster</name>
        <dbReference type="ChEBI" id="CHEBI:49883"/>
    </cofactor>
    <text evidence="10">Binds 1 [4Fe-4S] cluster.</text>
</comment>
<evidence type="ECO:0000256" key="2">
    <source>
        <dbReference type="ARBA" id="ARBA00022485"/>
    </source>
</evidence>
<dbReference type="InterPro" id="IPR023170">
    <property type="entry name" value="HhH_base_excis_C"/>
</dbReference>
<comment type="function">
    <text evidence="10">DNA repair enzyme that has both DNA N-glycosylase activity and AP-lyase activity. The DNA N-glycosylase activity releases various damaged pyrimidines from DNA by cleaving the N-glycosidic bond, leaving an AP (apurinic/apyrimidinic) site. The AP-lyase activity cleaves the phosphodiester bond 3' to the AP site by a beta-elimination, leaving a 3'-terminal unsaturated sugar and a product with a terminal 5'-phosphate.</text>
</comment>
<proteinExistence type="inferred from homology"/>
<keyword evidence="6 10" id="KW-0408">Iron</keyword>
<evidence type="ECO:0000259" key="11">
    <source>
        <dbReference type="SMART" id="SM00278"/>
    </source>
</evidence>
<keyword evidence="7 10" id="KW-0411">Iron-sulfur</keyword>
<keyword evidence="14" id="KW-1185">Reference proteome</keyword>
<dbReference type="InterPro" id="IPR000445">
    <property type="entry name" value="HhH_motif"/>
</dbReference>
<dbReference type="InterPro" id="IPR003265">
    <property type="entry name" value="HhH-GPD_domain"/>
</dbReference>
<keyword evidence="10" id="KW-0456">Lyase</keyword>
<accession>A0ABY4CK22</accession>
<feature type="binding site" evidence="10">
    <location>
        <position position="199"/>
    </location>
    <ligand>
        <name>[4Fe-4S] cluster</name>
        <dbReference type="ChEBI" id="CHEBI:49883"/>
    </ligand>
</feature>
<dbReference type="InterPro" id="IPR004036">
    <property type="entry name" value="Endonuclease-III-like_CS2"/>
</dbReference>
<dbReference type="Gene3D" id="1.10.1670.10">
    <property type="entry name" value="Helix-hairpin-Helix base-excision DNA repair enzymes (C-terminal)"/>
    <property type="match status" value="1"/>
</dbReference>
<dbReference type="SMART" id="SM00478">
    <property type="entry name" value="ENDO3c"/>
    <property type="match status" value="1"/>
</dbReference>
<dbReference type="GO" id="GO:0004519">
    <property type="term" value="F:endonuclease activity"/>
    <property type="evidence" value="ECO:0007669"/>
    <property type="project" value="UniProtKB-KW"/>
</dbReference>